<dbReference type="AlphaFoldDB" id="A0A8S9I268"/>
<name>A0A8S9I268_BRACR</name>
<organism evidence="2">
    <name type="scientific">Brassica cretica</name>
    <name type="common">Mustard</name>
    <dbReference type="NCBI Taxonomy" id="69181"/>
    <lineage>
        <taxon>Eukaryota</taxon>
        <taxon>Viridiplantae</taxon>
        <taxon>Streptophyta</taxon>
        <taxon>Embryophyta</taxon>
        <taxon>Tracheophyta</taxon>
        <taxon>Spermatophyta</taxon>
        <taxon>Magnoliopsida</taxon>
        <taxon>eudicotyledons</taxon>
        <taxon>Gunneridae</taxon>
        <taxon>Pentapetalae</taxon>
        <taxon>rosids</taxon>
        <taxon>malvids</taxon>
        <taxon>Brassicales</taxon>
        <taxon>Brassicaceae</taxon>
        <taxon>Brassiceae</taxon>
        <taxon>Brassica</taxon>
    </lineage>
</organism>
<reference evidence="2" key="1">
    <citation type="submission" date="2019-12" db="EMBL/GenBank/DDBJ databases">
        <title>Genome sequencing and annotation of Brassica cretica.</title>
        <authorList>
            <person name="Studholme D.J."/>
            <person name="Sarris P.F."/>
        </authorList>
    </citation>
    <scope>NUCLEOTIDE SEQUENCE</scope>
    <source>
        <strain evidence="2">PFS-102/07</strain>
        <tissue evidence="2">Leaf</tissue>
    </source>
</reference>
<evidence type="ECO:0000313" key="2">
    <source>
        <dbReference type="EMBL" id="KAF2563670.1"/>
    </source>
</evidence>
<comment type="caution">
    <text evidence="2">The sequence shown here is derived from an EMBL/GenBank/DDBJ whole genome shotgun (WGS) entry which is preliminary data.</text>
</comment>
<proteinExistence type="predicted"/>
<evidence type="ECO:0000256" key="1">
    <source>
        <dbReference type="SAM" id="MobiDB-lite"/>
    </source>
</evidence>
<feature type="region of interest" description="Disordered" evidence="1">
    <location>
        <begin position="108"/>
        <end position="127"/>
    </location>
</feature>
<gene>
    <name evidence="2" type="ORF">F2Q70_00017420</name>
</gene>
<accession>A0A8S9I268</accession>
<protein>
    <submittedName>
        <fullName evidence="2">Uncharacterized protein</fullName>
    </submittedName>
</protein>
<sequence length="127" mass="14698">MKQDGRRQTKKDDVMALCLAKSDRERKLVASQQSPFKGNSTTKLIIPTKKIGHGYDSFATVDKQKVKVLVDYLKKRPIRSDLKISDDFGAFWRYLEQAPEMTIELDHRSILEEESRSEARRKPVDKS</sequence>
<dbReference type="EMBL" id="QGKY02001250">
    <property type="protein sequence ID" value="KAF2563670.1"/>
    <property type="molecule type" value="Genomic_DNA"/>
</dbReference>